<dbReference type="GO" id="GO:1990107">
    <property type="term" value="F:thiazole synthase activity"/>
    <property type="evidence" value="ECO:0007669"/>
    <property type="project" value="UniProtKB-EC"/>
</dbReference>
<dbReference type="Proteomes" id="UP000198959">
    <property type="component" value="Unassembled WGS sequence"/>
</dbReference>
<keyword evidence="5" id="KW-0784">Thiamine biosynthesis</keyword>
<keyword evidence="10" id="KW-1185">Reference proteome</keyword>
<accession>A0A1C6SDG7</accession>
<evidence type="ECO:0000256" key="1">
    <source>
        <dbReference type="ARBA" id="ARBA00002834"/>
    </source>
</evidence>
<comment type="pathway">
    <text evidence="2">Cofactor biosynthesis; thiamine diphosphate biosynthesis.</text>
</comment>
<dbReference type="STRING" id="145854.GA0074692_2336"/>
<evidence type="ECO:0000256" key="2">
    <source>
        <dbReference type="ARBA" id="ARBA00004948"/>
    </source>
</evidence>
<dbReference type="InterPro" id="IPR033983">
    <property type="entry name" value="Thiazole_synthase_ThiG"/>
</dbReference>
<reference evidence="10" key="1">
    <citation type="submission" date="2016-06" db="EMBL/GenBank/DDBJ databases">
        <authorList>
            <person name="Varghese N."/>
            <person name="Submissions Spin"/>
        </authorList>
    </citation>
    <scope>NUCLEOTIDE SEQUENCE [LARGE SCALE GENOMIC DNA]</scope>
    <source>
        <strain evidence="10">DSM 43817</strain>
    </source>
</reference>
<evidence type="ECO:0000259" key="8">
    <source>
        <dbReference type="Pfam" id="PF05690"/>
    </source>
</evidence>
<dbReference type="EMBL" id="FMHW01000002">
    <property type="protein sequence ID" value="SCL27356.1"/>
    <property type="molecule type" value="Genomic_DNA"/>
</dbReference>
<feature type="domain" description="Thiazole synthase ThiG" evidence="8">
    <location>
        <begin position="81"/>
        <end position="243"/>
    </location>
</feature>
<dbReference type="PANTHER" id="PTHR34266:SF2">
    <property type="entry name" value="THIAZOLE SYNTHASE"/>
    <property type="match status" value="1"/>
</dbReference>
<evidence type="ECO:0000256" key="6">
    <source>
        <dbReference type="ARBA" id="ARBA00023270"/>
    </source>
</evidence>
<dbReference type="SUPFAM" id="SSF110399">
    <property type="entry name" value="ThiG-like"/>
    <property type="match status" value="1"/>
</dbReference>
<dbReference type="AlphaFoldDB" id="A0A1C6SDG7"/>
<organism evidence="9 10">
    <name type="scientific">Micromonospora pallida</name>
    <dbReference type="NCBI Taxonomy" id="145854"/>
    <lineage>
        <taxon>Bacteria</taxon>
        <taxon>Bacillati</taxon>
        <taxon>Actinomycetota</taxon>
        <taxon>Actinomycetes</taxon>
        <taxon>Micromonosporales</taxon>
        <taxon>Micromonosporaceae</taxon>
        <taxon>Micromonospora</taxon>
    </lineage>
</organism>
<dbReference type="InterPro" id="IPR008867">
    <property type="entry name" value="ThiG"/>
</dbReference>
<proteinExistence type="predicted"/>
<evidence type="ECO:0000256" key="7">
    <source>
        <dbReference type="ARBA" id="ARBA00049897"/>
    </source>
</evidence>
<sequence length="249" mass="25984">MIGATVFELFHCFGAKPEHQVSADVAARMLGASKCRYLAVNTHTIASVETGDELPVGYADATLGSVTALLGPDRAITPVLNINHPVTAGEAVQRARRAVELTGVRIIKLEVLDADTLTTSHNDAVLAAARQLVDDGLEVWPLISADVAAYRAALELGVPMVRVMGSPIGARRGIDDRVRAAIDVILAGDEVPVMLDGGIGSVADLTEAIELGFESALVNSCLFTDGADPVEVLARMRAAVDAAALVPRG</sequence>
<keyword evidence="6" id="KW-0704">Schiff base</keyword>
<dbReference type="EC" id="2.8.1.10" evidence="3"/>
<gene>
    <name evidence="9" type="ORF">GA0074692_2336</name>
</gene>
<dbReference type="UniPathway" id="UPA00060"/>
<dbReference type="Gene3D" id="3.20.20.70">
    <property type="entry name" value="Aldolase class I"/>
    <property type="match status" value="1"/>
</dbReference>
<dbReference type="PANTHER" id="PTHR34266">
    <property type="entry name" value="THIAZOLE SYNTHASE"/>
    <property type="match status" value="1"/>
</dbReference>
<dbReference type="InterPro" id="IPR013785">
    <property type="entry name" value="Aldolase_TIM"/>
</dbReference>
<dbReference type="OrthoDB" id="3355027at2"/>
<evidence type="ECO:0000313" key="9">
    <source>
        <dbReference type="EMBL" id="SCL27356.1"/>
    </source>
</evidence>
<evidence type="ECO:0000256" key="5">
    <source>
        <dbReference type="ARBA" id="ARBA00022977"/>
    </source>
</evidence>
<evidence type="ECO:0000256" key="3">
    <source>
        <dbReference type="ARBA" id="ARBA00011960"/>
    </source>
</evidence>
<keyword evidence="4" id="KW-0808">Transferase</keyword>
<protein>
    <recommendedName>
        <fullName evidence="3">thiazole synthase</fullName>
        <ecNumber evidence="3">2.8.1.10</ecNumber>
    </recommendedName>
</protein>
<dbReference type="Pfam" id="PF05690">
    <property type="entry name" value="ThiG"/>
    <property type="match status" value="1"/>
</dbReference>
<dbReference type="GO" id="GO:0009229">
    <property type="term" value="P:thiamine diphosphate biosynthetic process"/>
    <property type="evidence" value="ECO:0007669"/>
    <property type="project" value="UniProtKB-UniPathway"/>
</dbReference>
<comment type="function">
    <text evidence="1">Catalyzes the rearrangement of 1-deoxy-D-xylulose 5-phosphate (DXP) to produce the thiazole phosphate moiety of thiamine. Sulfur is provided by the thiocarboxylate moiety of the carrier protein ThiS. In vitro, sulfur can be provided by H(2)S.</text>
</comment>
<evidence type="ECO:0000256" key="4">
    <source>
        <dbReference type="ARBA" id="ARBA00022679"/>
    </source>
</evidence>
<name>A0A1C6SDG7_9ACTN</name>
<comment type="catalytic activity">
    <reaction evidence="7">
        <text>[ThiS sulfur-carrier protein]-C-terminal-Gly-aminoethanethioate + 2-iminoacetate + 1-deoxy-D-xylulose 5-phosphate = [ThiS sulfur-carrier protein]-C-terminal Gly-Gly + 2-[(2R,5Z)-2-carboxy-4-methylthiazol-5(2H)-ylidene]ethyl phosphate + 2 H2O + H(+)</text>
        <dbReference type="Rhea" id="RHEA:26297"/>
        <dbReference type="Rhea" id="RHEA-COMP:12909"/>
        <dbReference type="Rhea" id="RHEA-COMP:19908"/>
        <dbReference type="ChEBI" id="CHEBI:15377"/>
        <dbReference type="ChEBI" id="CHEBI:15378"/>
        <dbReference type="ChEBI" id="CHEBI:57792"/>
        <dbReference type="ChEBI" id="CHEBI:62899"/>
        <dbReference type="ChEBI" id="CHEBI:77846"/>
        <dbReference type="ChEBI" id="CHEBI:90778"/>
        <dbReference type="ChEBI" id="CHEBI:232372"/>
        <dbReference type="EC" id="2.8.1.10"/>
    </reaction>
</comment>
<evidence type="ECO:0000313" key="10">
    <source>
        <dbReference type="Proteomes" id="UP000198959"/>
    </source>
</evidence>